<dbReference type="SMART" id="SM00184">
    <property type="entry name" value="RING"/>
    <property type="match status" value="1"/>
</dbReference>
<dbReference type="RefSeq" id="XP_015657649.1">
    <property type="nucleotide sequence ID" value="XM_015803824.1"/>
</dbReference>
<evidence type="ECO:0000256" key="4">
    <source>
        <dbReference type="ARBA" id="ARBA00022833"/>
    </source>
</evidence>
<keyword evidence="11" id="KW-1185">Reference proteome</keyword>
<evidence type="ECO:0000256" key="2">
    <source>
        <dbReference type="ARBA" id="ARBA00022737"/>
    </source>
</evidence>
<gene>
    <name evidence="10" type="ORF">ABB37_05697</name>
</gene>
<dbReference type="InterPro" id="IPR011992">
    <property type="entry name" value="EF-hand-dom_pair"/>
</dbReference>
<dbReference type="GO" id="GO:0008270">
    <property type="term" value="F:zinc ion binding"/>
    <property type="evidence" value="ECO:0007669"/>
    <property type="project" value="UniProtKB-KW"/>
</dbReference>
<dbReference type="EMBL" id="LGTL01000011">
    <property type="protein sequence ID" value="KPA79210.1"/>
    <property type="molecule type" value="Genomic_DNA"/>
</dbReference>
<keyword evidence="4" id="KW-0862">Zinc</keyword>
<dbReference type="OrthoDB" id="26525at2759"/>
<proteinExistence type="predicted"/>
<dbReference type="Gene3D" id="1.10.238.10">
    <property type="entry name" value="EF-hand"/>
    <property type="match status" value="2"/>
</dbReference>
<dbReference type="SUPFAM" id="SSF57850">
    <property type="entry name" value="RING/U-box"/>
    <property type="match status" value="1"/>
</dbReference>
<name>A0A0M9FZA8_LEPPY</name>
<evidence type="ECO:0000259" key="8">
    <source>
        <dbReference type="PROSITE" id="PS50089"/>
    </source>
</evidence>
<evidence type="ECO:0000313" key="10">
    <source>
        <dbReference type="EMBL" id="KPA79210.1"/>
    </source>
</evidence>
<dbReference type="Pfam" id="PF13499">
    <property type="entry name" value="EF-hand_7"/>
    <property type="match status" value="2"/>
</dbReference>
<feature type="domain" description="EF-hand" evidence="9">
    <location>
        <begin position="186"/>
        <end position="221"/>
    </location>
</feature>
<dbReference type="CDD" id="cd00051">
    <property type="entry name" value="EFh"/>
    <property type="match status" value="1"/>
</dbReference>
<dbReference type="PANTHER" id="PTHR13025:SF6">
    <property type="entry name" value="EF-HAND DOMAIN-CONTAINING PROTEIN-RELATED"/>
    <property type="match status" value="1"/>
</dbReference>
<dbReference type="PROSITE" id="PS50222">
    <property type="entry name" value="EF_HAND_2"/>
    <property type="match status" value="4"/>
</dbReference>
<comment type="caution">
    <text evidence="10">The sequence shown here is derived from an EMBL/GenBank/DDBJ whole genome shotgun (WGS) entry which is preliminary data.</text>
</comment>
<organism evidence="10 11">
    <name type="scientific">Leptomonas pyrrhocoris</name>
    <name type="common">Firebug parasite</name>
    <dbReference type="NCBI Taxonomy" id="157538"/>
    <lineage>
        <taxon>Eukaryota</taxon>
        <taxon>Discoba</taxon>
        <taxon>Euglenozoa</taxon>
        <taxon>Kinetoplastea</taxon>
        <taxon>Metakinetoplastina</taxon>
        <taxon>Trypanosomatida</taxon>
        <taxon>Trypanosomatidae</taxon>
        <taxon>Leishmaniinae</taxon>
        <taxon>Leptomonas</taxon>
    </lineage>
</organism>
<dbReference type="GO" id="GO:0005509">
    <property type="term" value="F:calcium ion binding"/>
    <property type="evidence" value="ECO:0007669"/>
    <property type="project" value="InterPro"/>
</dbReference>
<evidence type="ECO:0000256" key="3">
    <source>
        <dbReference type="ARBA" id="ARBA00022771"/>
    </source>
</evidence>
<dbReference type="Proteomes" id="UP000037923">
    <property type="component" value="Unassembled WGS sequence"/>
</dbReference>
<dbReference type="PROSITE" id="PS50089">
    <property type="entry name" value="ZF_RING_2"/>
    <property type="match status" value="1"/>
</dbReference>
<evidence type="ECO:0000256" key="6">
    <source>
        <dbReference type="PROSITE-ProRule" id="PRU00175"/>
    </source>
</evidence>
<feature type="domain" description="EF-hand" evidence="9">
    <location>
        <begin position="303"/>
        <end position="336"/>
    </location>
</feature>
<dbReference type="VEuPathDB" id="TriTrypDB:LpyrH10_11_1620"/>
<feature type="domain" description="EF-hand" evidence="9">
    <location>
        <begin position="222"/>
        <end position="257"/>
    </location>
</feature>
<dbReference type="InterPro" id="IPR002048">
    <property type="entry name" value="EF_hand_dom"/>
</dbReference>
<dbReference type="PANTHER" id="PTHR13025">
    <property type="entry name" value="EF-HAND DOMAIN-CONTAINING PROTEIN D"/>
    <property type="match status" value="1"/>
</dbReference>
<keyword evidence="3 6" id="KW-0863">Zinc-finger</keyword>
<dbReference type="PROSITE" id="PS00518">
    <property type="entry name" value="ZF_RING_1"/>
    <property type="match status" value="1"/>
</dbReference>
<evidence type="ECO:0000313" key="11">
    <source>
        <dbReference type="Proteomes" id="UP000037923"/>
    </source>
</evidence>
<dbReference type="InterPro" id="IPR001841">
    <property type="entry name" value="Znf_RING"/>
</dbReference>
<keyword evidence="1" id="KW-0479">Metal-binding</keyword>
<protein>
    <submittedName>
        <fullName evidence="10">Uncharacterized protein</fullName>
    </submittedName>
</protein>
<keyword evidence="2" id="KW-0677">Repeat</keyword>
<keyword evidence="5" id="KW-0106">Calcium</keyword>
<feature type="compositionally biased region" description="Pro residues" evidence="7">
    <location>
        <begin position="148"/>
        <end position="161"/>
    </location>
</feature>
<accession>A0A0M9FZA8</accession>
<dbReference type="InterPro" id="IPR017907">
    <property type="entry name" value="Znf_RING_CS"/>
</dbReference>
<evidence type="ECO:0000256" key="7">
    <source>
        <dbReference type="SAM" id="MobiDB-lite"/>
    </source>
</evidence>
<evidence type="ECO:0000256" key="5">
    <source>
        <dbReference type="ARBA" id="ARBA00022837"/>
    </source>
</evidence>
<evidence type="ECO:0000259" key="9">
    <source>
        <dbReference type="PROSITE" id="PS50222"/>
    </source>
</evidence>
<feature type="domain" description="RING-type" evidence="8">
    <location>
        <begin position="16"/>
        <end position="51"/>
    </location>
</feature>
<dbReference type="InterPro" id="IPR018247">
    <property type="entry name" value="EF_Hand_1_Ca_BS"/>
</dbReference>
<dbReference type="SUPFAM" id="SSF47473">
    <property type="entry name" value="EF-hand"/>
    <property type="match status" value="1"/>
</dbReference>
<dbReference type="InterPro" id="IPR013083">
    <property type="entry name" value="Znf_RING/FYVE/PHD"/>
</dbReference>
<dbReference type="OMA" id="AQYNTIM"/>
<feature type="region of interest" description="Disordered" evidence="7">
    <location>
        <begin position="89"/>
        <end position="174"/>
    </location>
</feature>
<dbReference type="Pfam" id="PF13920">
    <property type="entry name" value="zf-C3HC4_3"/>
    <property type="match status" value="1"/>
</dbReference>
<dbReference type="AlphaFoldDB" id="A0A0M9FZA8"/>
<dbReference type="GeneID" id="26905987"/>
<reference evidence="10 11" key="1">
    <citation type="submission" date="2015-07" db="EMBL/GenBank/DDBJ databases">
        <title>High-quality genome of monoxenous trypanosomatid Leptomonas pyrrhocoris.</title>
        <authorList>
            <person name="Flegontov P."/>
            <person name="Butenko A."/>
            <person name="Firsov S."/>
            <person name="Vlcek C."/>
            <person name="Logacheva M.D."/>
            <person name="Field M."/>
            <person name="Filatov D."/>
            <person name="Flegontova O."/>
            <person name="Gerasimov E."/>
            <person name="Jackson A.P."/>
            <person name="Kelly S."/>
            <person name="Opperdoes F."/>
            <person name="O'Reilly A."/>
            <person name="Votypka J."/>
            <person name="Yurchenko V."/>
            <person name="Lukes J."/>
        </authorList>
    </citation>
    <scope>NUCLEOTIDE SEQUENCE [LARGE SCALE GENOMIC DNA]</scope>
    <source>
        <strain evidence="10">H10</strain>
    </source>
</reference>
<dbReference type="Gene3D" id="3.30.40.10">
    <property type="entry name" value="Zinc/RING finger domain, C3HC4 (zinc finger)"/>
    <property type="match status" value="1"/>
</dbReference>
<dbReference type="PROSITE" id="PS00018">
    <property type="entry name" value="EF_HAND_1"/>
    <property type="match status" value="4"/>
</dbReference>
<sequence>MSTLCVGQDFCEELTCAVCLDSWKEPIELSPCGHIFCRECAVGLKECPVCRKKIESSNQPNRTLVNMALQIPVKCMRCGWQGTREQGMRHECGSGSVQPPPFQPSTALDANKPNPPTNVAASPNPYHDFGGSNVGGDYEDLWTSGAPVQPPPQPPQPPQLPPSAEHPQVIEPTGPRPWTLYGLGQNEYDQIVSLFVFFDDDDSGSLDRNEVARLARWLNFANTPQDVQRIFDDMDADHSGSLSLAEFLTWLYHNKPNPQALYDLSPAQYNTIMMQFHTYDTNQDGSLEMNEFVNLVQRLGEVRDAGTARKLFEMVDRDRDGAISLHDFLLFRAGRL</sequence>
<feature type="domain" description="EF-hand" evidence="9">
    <location>
        <begin position="267"/>
        <end position="302"/>
    </location>
</feature>
<dbReference type="CDD" id="cd16544">
    <property type="entry name" value="RING-HC_RNF138"/>
    <property type="match status" value="1"/>
</dbReference>
<dbReference type="InterPro" id="IPR040365">
    <property type="entry name" value="EFHD1/2"/>
</dbReference>
<dbReference type="SMART" id="SM00054">
    <property type="entry name" value="EFh"/>
    <property type="match status" value="4"/>
</dbReference>
<evidence type="ECO:0000256" key="1">
    <source>
        <dbReference type="ARBA" id="ARBA00022723"/>
    </source>
</evidence>